<dbReference type="Proteomes" id="UP000593880">
    <property type="component" value="Chromosome"/>
</dbReference>
<dbReference type="Pfam" id="PF07103">
    <property type="entry name" value="DUF1365"/>
    <property type="match status" value="1"/>
</dbReference>
<dbReference type="PANTHER" id="PTHR33973:SF4">
    <property type="entry name" value="OS07G0153300 PROTEIN"/>
    <property type="match status" value="1"/>
</dbReference>
<accession>A0ABX6UA07</accession>
<keyword evidence="1" id="KW-1133">Transmembrane helix</keyword>
<reference evidence="2 3" key="1">
    <citation type="submission" date="2018-06" db="EMBL/GenBank/DDBJ databases">
        <title>Comparative genomics of rhizobia nodulating Arachis hypogaea in China.</title>
        <authorList>
            <person name="Li Y."/>
        </authorList>
    </citation>
    <scope>NUCLEOTIDE SEQUENCE [LARGE SCALE GENOMIC DNA]</scope>
    <source>
        <strain evidence="2 3">CCBAU 51658</strain>
    </source>
</reference>
<protein>
    <submittedName>
        <fullName evidence="2">DUF1365 domain-containing protein</fullName>
    </submittedName>
</protein>
<organism evidence="2 3">
    <name type="scientific">Bradyrhizobium guangdongense</name>
    <dbReference type="NCBI Taxonomy" id="1325090"/>
    <lineage>
        <taxon>Bacteria</taxon>
        <taxon>Pseudomonadati</taxon>
        <taxon>Pseudomonadota</taxon>
        <taxon>Alphaproteobacteria</taxon>
        <taxon>Hyphomicrobiales</taxon>
        <taxon>Nitrobacteraceae</taxon>
        <taxon>Bradyrhizobium</taxon>
    </lineage>
</organism>
<name>A0ABX6UA07_9BRAD</name>
<evidence type="ECO:0000313" key="3">
    <source>
        <dbReference type="Proteomes" id="UP000593880"/>
    </source>
</evidence>
<dbReference type="InterPro" id="IPR010775">
    <property type="entry name" value="DUF1365"/>
</dbReference>
<evidence type="ECO:0000313" key="2">
    <source>
        <dbReference type="EMBL" id="QOZ58027.1"/>
    </source>
</evidence>
<dbReference type="RefSeq" id="WP_128963749.1">
    <property type="nucleotide sequence ID" value="NZ_BMHC01000019.1"/>
</dbReference>
<dbReference type="PANTHER" id="PTHR33973">
    <property type="entry name" value="OS07G0153300 PROTEIN"/>
    <property type="match status" value="1"/>
</dbReference>
<sequence length="262" mass="30487">MFGSRPPRDRDPPAPVVLYRGKVMHARWRPVQHRFSYEVMNLLIDLDRLDEADRQSRLFAVNRVAIFSFHERDHGDRKGAKLSHYVRQLAAERGIDLSGGRVLLLCYPRVLGYVFNPLSIYFCYRAPGELALLIYEVRNTFGEMHSYVLPVQEAPGERAIRQNQAKQFYVSPFMEMEMHYRFSISPPARHVRVRILQSNEQGVMFAAAFFGRRRRLTGPRLLAAFFGLPFLTIKVIAAIHWEALRLWIKGVPYVSRLKQRGI</sequence>
<feature type="transmembrane region" description="Helical" evidence="1">
    <location>
        <begin position="221"/>
        <end position="241"/>
    </location>
</feature>
<evidence type="ECO:0000256" key="1">
    <source>
        <dbReference type="SAM" id="Phobius"/>
    </source>
</evidence>
<keyword evidence="1" id="KW-0472">Membrane</keyword>
<gene>
    <name evidence="2" type="ORF">XH86_04150</name>
</gene>
<proteinExistence type="predicted"/>
<keyword evidence="1" id="KW-0812">Transmembrane</keyword>
<keyword evidence="3" id="KW-1185">Reference proteome</keyword>
<dbReference type="EMBL" id="CP030057">
    <property type="protein sequence ID" value="QOZ58027.1"/>
    <property type="molecule type" value="Genomic_DNA"/>
</dbReference>